<dbReference type="RefSeq" id="WP_152279446.1">
    <property type="nucleotide sequence ID" value="NZ_WFKK01000001.1"/>
</dbReference>
<proteinExistence type="predicted"/>
<evidence type="ECO:0000313" key="1">
    <source>
        <dbReference type="EMBL" id="KAB7891343.1"/>
    </source>
</evidence>
<dbReference type="EMBL" id="WFKK01000001">
    <property type="protein sequence ID" value="KAB7891343.1"/>
    <property type="molecule type" value="Genomic_DNA"/>
</dbReference>
<sequence>MAIIDFIRKEEPYIRGKKEVFLLSVARKPFFINALLVNAVILNRFDFNVPSSDLSKEQKKELTYYMRDVILKDVDKESITTQRIEDEIIMFFQPKEIRRALKSVIP</sequence>
<gene>
    <name evidence="1" type="ORF">GBG19_00470</name>
</gene>
<name>A0A6L4WX67_9BACT</name>
<accession>A0A6L4WX67</accession>
<evidence type="ECO:0000313" key="2">
    <source>
        <dbReference type="Proteomes" id="UP000472839"/>
    </source>
</evidence>
<reference evidence="1 2" key="1">
    <citation type="submission" date="2019-10" db="EMBL/GenBank/DDBJ databases">
        <title>Poseidonibacter ostreae sp. nov., isolated from the gut of the Ostrea denselamellosa.</title>
        <authorList>
            <person name="Choi A."/>
        </authorList>
    </citation>
    <scope>NUCLEOTIDE SEQUENCE [LARGE SCALE GENOMIC DNA]</scope>
    <source>
        <strain evidence="1 2">SJOD-M-33</strain>
    </source>
</reference>
<protein>
    <submittedName>
        <fullName evidence="1">Uncharacterized protein</fullName>
    </submittedName>
</protein>
<dbReference type="Proteomes" id="UP000472839">
    <property type="component" value="Unassembled WGS sequence"/>
</dbReference>
<dbReference type="AlphaFoldDB" id="A0A6L4WX67"/>
<comment type="caution">
    <text evidence="1">The sequence shown here is derived from an EMBL/GenBank/DDBJ whole genome shotgun (WGS) entry which is preliminary data.</text>
</comment>
<organism evidence="1 2">
    <name type="scientific">Poseidonibacter ostreae</name>
    <dbReference type="NCBI Taxonomy" id="2654171"/>
    <lineage>
        <taxon>Bacteria</taxon>
        <taxon>Pseudomonadati</taxon>
        <taxon>Campylobacterota</taxon>
        <taxon>Epsilonproteobacteria</taxon>
        <taxon>Campylobacterales</taxon>
        <taxon>Arcobacteraceae</taxon>
        <taxon>Poseidonibacter</taxon>
    </lineage>
</organism>